<protein>
    <submittedName>
        <fullName evidence="2">Uncharacterized protein</fullName>
    </submittedName>
</protein>
<proteinExistence type="predicted"/>
<organism evidence="2 3">
    <name type="scientific">Eumeta variegata</name>
    <name type="common">Bagworm moth</name>
    <name type="synonym">Eumeta japonica</name>
    <dbReference type="NCBI Taxonomy" id="151549"/>
    <lineage>
        <taxon>Eukaryota</taxon>
        <taxon>Metazoa</taxon>
        <taxon>Ecdysozoa</taxon>
        <taxon>Arthropoda</taxon>
        <taxon>Hexapoda</taxon>
        <taxon>Insecta</taxon>
        <taxon>Pterygota</taxon>
        <taxon>Neoptera</taxon>
        <taxon>Endopterygota</taxon>
        <taxon>Lepidoptera</taxon>
        <taxon>Glossata</taxon>
        <taxon>Ditrysia</taxon>
        <taxon>Tineoidea</taxon>
        <taxon>Psychidae</taxon>
        <taxon>Oiketicinae</taxon>
        <taxon>Eumeta</taxon>
    </lineage>
</organism>
<dbReference type="STRING" id="151549.A0A4C1SRD6"/>
<reference evidence="2 3" key="1">
    <citation type="journal article" date="2019" name="Commun. Biol.">
        <title>The bagworm genome reveals a unique fibroin gene that provides high tensile strength.</title>
        <authorList>
            <person name="Kono N."/>
            <person name="Nakamura H."/>
            <person name="Ohtoshi R."/>
            <person name="Tomita M."/>
            <person name="Numata K."/>
            <person name="Arakawa K."/>
        </authorList>
    </citation>
    <scope>NUCLEOTIDE SEQUENCE [LARGE SCALE GENOMIC DNA]</scope>
</reference>
<comment type="caution">
    <text evidence="2">The sequence shown here is derived from an EMBL/GenBank/DDBJ whole genome shotgun (WGS) entry which is preliminary data.</text>
</comment>
<accession>A0A4C1SRD6</accession>
<dbReference type="AlphaFoldDB" id="A0A4C1SRD6"/>
<dbReference type="EMBL" id="BGZK01003785">
    <property type="protein sequence ID" value="GBP04524.1"/>
    <property type="molecule type" value="Genomic_DNA"/>
</dbReference>
<feature type="compositionally biased region" description="Polar residues" evidence="1">
    <location>
        <begin position="36"/>
        <end position="51"/>
    </location>
</feature>
<gene>
    <name evidence="2" type="ORF">EVAR_73355_1</name>
</gene>
<dbReference type="Proteomes" id="UP000299102">
    <property type="component" value="Unassembled WGS sequence"/>
</dbReference>
<name>A0A4C1SRD6_EUMVA</name>
<evidence type="ECO:0000256" key="1">
    <source>
        <dbReference type="SAM" id="MobiDB-lite"/>
    </source>
</evidence>
<feature type="region of interest" description="Disordered" evidence="1">
    <location>
        <begin position="36"/>
        <end position="66"/>
    </location>
</feature>
<sequence>MQVLQNSAATVSTAINLQALQSFQLYAELKSTGVGSPLSTSNSSQATVGSQNSSTNANNNTSSTTSSSAASALDAAAISLKLPLWHGTRNGGQCYGQNTSGFILPPTQAHSFLAAHPSARASPYFMNAASRLDAANSQLYQQYLRRDDYHTRMIFNPSLLGGPAGAAAAAAAAGYGQPPPSAYRPASLGMPKPYDAANPRSWF</sequence>
<feature type="compositionally biased region" description="Low complexity" evidence="1">
    <location>
        <begin position="52"/>
        <end position="66"/>
    </location>
</feature>
<evidence type="ECO:0000313" key="3">
    <source>
        <dbReference type="Proteomes" id="UP000299102"/>
    </source>
</evidence>
<keyword evidence="3" id="KW-1185">Reference proteome</keyword>
<dbReference type="OrthoDB" id="303107at2759"/>
<evidence type="ECO:0000313" key="2">
    <source>
        <dbReference type="EMBL" id="GBP04524.1"/>
    </source>
</evidence>